<evidence type="ECO:0000256" key="2">
    <source>
        <dbReference type="ARBA" id="ARBA00006683"/>
    </source>
</evidence>
<gene>
    <name evidence="9" type="ORF">SAMN05216378_4292</name>
</gene>
<evidence type="ECO:0000256" key="1">
    <source>
        <dbReference type="ARBA" id="ARBA00004651"/>
    </source>
</evidence>
<evidence type="ECO:0000256" key="6">
    <source>
        <dbReference type="ARBA" id="ARBA00023136"/>
    </source>
</evidence>
<dbReference type="PANTHER" id="PTHR32309:SF13">
    <property type="entry name" value="FERRIC ENTEROBACTIN TRANSPORT PROTEIN FEPE"/>
    <property type="match status" value="1"/>
</dbReference>
<evidence type="ECO:0000256" key="7">
    <source>
        <dbReference type="SAM" id="Phobius"/>
    </source>
</evidence>
<dbReference type="Proteomes" id="UP000198855">
    <property type="component" value="Unassembled WGS sequence"/>
</dbReference>
<comment type="subcellular location">
    <subcellularLocation>
        <location evidence="1">Cell membrane</location>
        <topology evidence="1">Multi-pass membrane protein</topology>
    </subcellularLocation>
</comment>
<feature type="transmembrane region" description="Helical" evidence="7">
    <location>
        <begin position="176"/>
        <end position="198"/>
    </location>
</feature>
<evidence type="ECO:0000256" key="5">
    <source>
        <dbReference type="ARBA" id="ARBA00022989"/>
    </source>
</evidence>
<dbReference type="Pfam" id="PF02706">
    <property type="entry name" value="Wzz"/>
    <property type="match status" value="1"/>
</dbReference>
<evidence type="ECO:0000313" key="9">
    <source>
        <dbReference type="EMBL" id="SFE84283.1"/>
    </source>
</evidence>
<dbReference type="InterPro" id="IPR050445">
    <property type="entry name" value="Bact_polysacc_biosynth/exp"/>
</dbReference>
<organism evidence="9 10">
    <name type="scientific">Paenibacillus catalpae</name>
    <dbReference type="NCBI Taxonomy" id="1045775"/>
    <lineage>
        <taxon>Bacteria</taxon>
        <taxon>Bacillati</taxon>
        <taxon>Bacillota</taxon>
        <taxon>Bacilli</taxon>
        <taxon>Bacillales</taxon>
        <taxon>Paenibacillaceae</taxon>
        <taxon>Paenibacillus</taxon>
    </lineage>
</organism>
<protein>
    <submittedName>
        <fullName evidence="9">Capsular polysaccharide biosynthesis protein</fullName>
    </submittedName>
</protein>
<comment type="similarity">
    <text evidence="2">Belongs to the CpsC/CapA family.</text>
</comment>
<proteinExistence type="inferred from homology"/>
<keyword evidence="6 7" id="KW-0472">Membrane</keyword>
<name>A0A1I2DVN0_9BACL</name>
<dbReference type="RefSeq" id="WP_091188456.1">
    <property type="nucleotide sequence ID" value="NZ_FOMT01000004.1"/>
</dbReference>
<dbReference type="GO" id="GO:0005886">
    <property type="term" value="C:plasma membrane"/>
    <property type="evidence" value="ECO:0007669"/>
    <property type="project" value="UniProtKB-SubCell"/>
</dbReference>
<keyword evidence="4 7" id="KW-0812">Transmembrane</keyword>
<sequence>MSEELDLREYFLIVRKRLVLIVIFVLVCTIAAGVYTKLFKDPIYEASTKIVVNRTSESLSVGALDINAINSNIKMIETYKEVIKTPAILGKVAEKYPQLGLSAKELAKKIKVSSVNDTQVMTLAVEDVSYPQAAKIVNAISIVFQEEIPNIFQVENVSILNEAPLDDQPAPISPNVTLNIIIAFIVSLMISVGIAFLLEYMDDTIKTEADVERYLGQATLAMVARVEASEFQTGSRVQGRQKAGGLENVTVGE</sequence>
<keyword evidence="5 7" id="KW-1133">Transmembrane helix</keyword>
<keyword evidence="3" id="KW-1003">Cell membrane</keyword>
<dbReference type="STRING" id="1045775.SAMN05216378_4292"/>
<dbReference type="AlphaFoldDB" id="A0A1I2DVN0"/>
<dbReference type="PANTHER" id="PTHR32309">
    <property type="entry name" value="TYROSINE-PROTEIN KINASE"/>
    <property type="match status" value="1"/>
</dbReference>
<accession>A0A1I2DVN0</accession>
<feature type="domain" description="Polysaccharide chain length determinant N-terminal" evidence="8">
    <location>
        <begin position="3"/>
        <end position="95"/>
    </location>
</feature>
<dbReference type="OrthoDB" id="2360475at2"/>
<evidence type="ECO:0000313" key="10">
    <source>
        <dbReference type="Proteomes" id="UP000198855"/>
    </source>
</evidence>
<reference evidence="10" key="1">
    <citation type="submission" date="2016-10" db="EMBL/GenBank/DDBJ databases">
        <authorList>
            <person name="Varghese N."/>
            <person name="Submissions S."/>
        </authorList>
    </citation>
    <scope>NUCLEOTIDE SEQUENCE [LARGE SCALE GENOMIC DNA]</scope>
    <source>
        <strain evidence="10">CGMCC 1.10784</strain>
    </source>
</reference>
<evidence type="ECO:0000256" key="4">
    <source>
        <dbReference type="ARBA" id="ARBA00022692"/>
    </source>
</evidence>
<evidence type="ECO:0000259" key="8">
    <source>
        <dbReference type="Pfam" id="PF02706"/>
    </source>
</evidence>
<keyword evidence="10" id="KW-1185">Reference proteome</keyword>
<dbReference type="InterPro" id="IPR003856">
    <property type="entry name" value="LPS_length_determ_N"/>
</dbReference>
<evidence type="ECO:0000256" key="3">
    <source>
        <dbReference type="ARBA" id="ARBA00022475"/>
    </source>
</evidence>
<dbReference type="EMBL" id="FOMT01000004">
    <property type="protein sequence ID" value="SFE84283.1"/>
    <property type="molecule type" value="Genomic_DNA"/>
</dbReference>
<dbReference type="GO" id="GO:0004713">
    <property type="term" value="F:protein tyrosine kinase activity"/>
    <property type="evidence" value="ECO:0007669"/>
    <property type="project" value="TreeGrafter"/>
</dbReference>
<feature type="transmembrane region" description="Helical" evidence="7">
    <location>
        <begin position="18"/>
        <end position="35"/>
    </location>
</feature>